<protein>
    <submittedName>
        <fullName evidence="2">Polygalacturonate 4-alpha-galacturonosyltransferase</fullName>
        <ecNumber evidence="2">2.4.1.43</ecNumber>
    </submittedName>
</protein>
<gene>
    <name evidence="2" type="ORF">HanXRQr2_Chr15g0693231</name>
</gene>
<proteinExistence type="predicted"/>
<evidence type="ECO:0000313" key="3">
    <source>
        <dbReference type="Proteomes" id="UP000215914"/>
    </source>
</evidence>
<reference evidence="2" key="1">
    <citation type="journal article" date="2017" name="Nature">
        <title>The sunflower genome provides insights into oil metabolism, flowering and Asterid evolution.</title>
        <authorList>
            <person name="Badouin H."/>
            <person name="Gouzy J."/>
            <person name="Grassa C.J."/>
            <person name="Murat F."/>
            <person name="Staton S.E."/>
            <person name="Cottret L."/>
            <person name="Lelandais-Briere C."/>
            <person name="Owens G.L."/>
            <person name="Carrere S."/>
            <person name="Mayjonade B."/>
            <person name="Legrand L."/>
            <person name="Gill N."/>
            <person name="Kane N.C."/>
            <person name="Bowers J.E."/>
            <person name="Hubner S."/>
            <person name="Bellec A."/>
            <person name="Berard A."/>
            <person name="Berges H."/>
            <person name="Blanchet N."/>
            <person name="Boniface M.C."/>
            <person name="Brunel D."/>
            <person name="Catrice O."/>
            <person name="Chaidir N."/>
            <person name="Claudel C."/>
            <person name="Donnadieu C."/>
            <person name="Faraut T."/>
            <person name="Fievet G."/>
            <person name="Helmstetter N."/>
            <person name="King M."/>
            <person name="Knapp S.J."/>
            <person name="Lai Z."/>
            <person name="Le Paslier M.C."/>
            <person name="Lippi Y."/>
            <person name="Lorenzon L."/>
            <person name="Mandel J.R."/>
            <person name="Marage G."/>
            <person name="Marchand G."/>
            <person name="Marquand E."/>
            <person name="Bret-Mestries E."/>
            <person name="Morien E."/>
            <person name="Nambeesan S."/>
            <person name="Nguyen T."/>
            <person name="Pegot-Espagnet P."/>
            <person name="Pouilly N."/>
            <person name="Raftis F."/>
            <person name="Sallet E."/>
            <person name="Schiex T."/>
            <person name="Thomas J."/>
            <person name="Vandecasteele C."/>
            <person name="Vares D."/>
            <person name="Vear F."/>
            <person name="Vautrin S."/>
            <person name="Crespi M."/>
            <person name="Mangin B."/>
            <person name="Burke J.M."/>
            <person name="Salse J."/>
            <person name="Munos S."/>
            <person name="Vincourt P."/>
            <person name="Rieseberg L.H."/>
            <person name="Langlade N.B."/>
        </authorList>
    </citation>
    <scope>NUCLEOTIDE SEQUENCE</scope>
    <source>
        <tissue evidence="2">Leaves</tissue>
    </source>
</reference>
<feature type="region of interest" description="Disordered" evidence="1">
    <location>
        <begin position="30"/>
        <end position="53"/>
    </location>
</feature>
<sequence length="152" mass="17685">MVIIYWIVTKQTSEKGRRELLRLNLVKQEEGDPDAKGHNDVTKRNDVQQQEQERRVMDKKIKEMKDQLIRAKAYLSFVLPAGNTHLIKELRLRVKELEQAMGDVGKDSDLSKRAFQRMLAMENSLQKAGRIYLDCSSMVKKLRVMTNIARIV</sequence>
<dbReference type="PANTHER" id="PTHR32116">
    <property type="entry name" value="GALACTURONOSYLTRANSFERASE 4-RELATED"/>
    <property type="match status" value="1"/>
</dbReference>
<dbReference type="AlphaFoldDB" id="A0A9K3E1K4"/>
<dbReference type="Gramene" id="mRNA:HanXRQr2_Chr15g0693231">
    <property type="protein sequence ID" value="mRNA:HanXRQr2_Chr15g0693231"/>
    <property type="gene ID" value="HanXRQr2_Chr15g0693231"/>
</dbReference>
<keyword evidence="2" id="KW-0808">Transferase</keyword>
<keyword evidence="3" id="KW-1185">Reference proteome</keyword>
<keyword evidence="2" id="KW-0328">Glycosyltransferase</keyword>
<name>A0A9K3E1K4_HELAN</name>
<dbReference type="Proteomes" id="UP000215914">
    <property type="component" value="Unassembled WGS sequence"/>
</dbReference>
<dbReference type="EMBL" id="MNCJ02000330">
    <property type="protein sequence ID" value="KAF5764539.1"/>
    <property type="molecule type" value="Genomic_DNA"/>
</dbReference>
<dbReference type="Pfam" id="PF25557">
    <property type="entry name" value="GAUT_1"/>
    <property type="match status" value="1"/>
</dbReference>
<dbReference type="InterPro" id="IPR029993">
    <property type="entry name" value="GAUT"/>
</dbReference>
<accession>A0A9K3E1K4</accession>
<dbReference type="GO" id="GO:0047262">
    <property type="term" value="F:polygalacturonate 4-alpha-galacturonosyltransferase activity"/>
    <property type="evidence" value="ECO:0007669"/>
    <property type="project" value="UniProtKB-EC"/>
</dbReference>
<comment type="caution">
    <text evidence="2">The sequence shown here is derived from an EMBL/GenBank/DDBJ whole genome shotgun (WGS) entry which is preliminary data.</text>
</comment>
<reference evidence="2" key="2">
    <citation type="submission" date="2020-06" db="EMBL/GenBank/DDBJ databases">
        <title>Helianthus annuus Genome sequencing and assembly Release 2.</title>
        <authorList>
            <person name="Gouzy J."/>
            <person name="Langlade N."/>
            <person name="Munos S."/>
        </authorList>
    </citation>
    <scope>NUCLEOTIDE SEQUENCE</scope>
    <source>
        <tissue evidence="2">Leaves</tissue>
    </source>
</reference>
<evidence type="ECO:0000256" key="1">
    <source>
        <dbReference type="SAM" id="MobiDB-lite"/>
    </source>
</evidence>
<dbReference type="EC" id="2.4.1.43" evidence="2"/>
<dbReference type="PANTHER" id="PTHR32116:SF0">
    <property type="entry name" value="GALACTURONOSYLTRANSFERASE 6-RELATED"/>
    <property type="match status" value="1"/>
</dbReference>
<organism evidence="2 3">
    <name type="scientific">Helianthus annuus</name>
    <name type="common">Common sunflower</name>
    <dbReference type="NCBI Taxonomy" id="4232"/>
    <lineage>
        <taxon>Eukaryota</taxon>
        <taxon>Viridiplantae</taxon>
        <taxon>Streptophyta</taxon>
        <taxon>Embryophyta</taxon>
        <taxon>Tracheophyta</taxon>
        <taxon>Spermatophyta</taxon>
        <taxon>Magnoliopsida</taxon>
        <taxon>eudicotyledons</taxon>
        <taxon>Gunneridae</taxon>
        <taxon>Pentapetalae</taxon>
        <taxon>asterids</taxon>
        <taxon>campanulids</taxon>
        <taxon>Asterales</taxon>
        <taxon>Asteraceae</taxon>
        <taxon>Asteroideae</taxon>
        <taxon>Heliantheae alliance</taxon>
        <taxon>Heliantheae</taxon>
        <taxon>Helianthus</taxon>
    </lineage>
</organism>
<evidence type="ECO:0000313" key="2">
    <source>
        <dbReference type="EMBL" id="KAF5764539.1"/>
    </source>
</evidence>